<dbReference type="VEuPathDB" id="FungiDB:FOC4_g10005911"/>
<dbReference type="Proteomes" id="UP000219369">
    <property type="component" value="Unassembled WGS sequence"/>
</dbReference>
<dbReference type="VEuPathDB" id="FungiDB:FOMG_04967"/>
<dbReference type="VEuPathDB" id="FungiDB:FOXG_13013"/>
<dbReference type="VEuPathDB" id="FungiDB:FOIG_10574"/>
<gene>
    <name evidence="2" type="ORF">FRV6_14222</name>
</gene>
<dbReference type="AlphaFoldDB" id="A0A2H3TN73"/>
<organism evidence="2 3">
    <name type="scientific">Fusarium oxysporum</name>
    <name type="common">Fusarium vascular wilt</name>
    <dbReference type="NCBI Taxonomy" id="5507"/>
    <lineage>
        <taxon>Eukaryota</taxon>
        <taxon>Fungi</taxon>
        <taxon>Dikarya</taxon>
        <taxon>Ascomycota</taxon>
        <taxon>Pezizomycotina</taxon>
        <taxon>Sordariomycetes</taxon>
        <taxon>Hypocreomycetidae</taxon>
        <taxon>Hypocreales</taxon>
        <taxon>Nectriaceae</taxon>
        <taxon>Fusarium</taxon>
        <taxon>Fusarium oxysporum species complex</taxon>
    </lineage>
</organism>
<dbReference type="OrthoDB" id="2975793at2759"/>
<dbReference type="VEuPathDB" id="FungiDB:FOZG_15754"/>
<dbReference type="InterPro" id="IPR010730">
    <property type="entry name" value="HET"/>
</dbReference>
<protein>
    <recommendedName>
        <fullName evidence="1">Heterokaryon incompatibility domain-containing protein</fullName>
    </recommendedName>
</protein>
<dbReference type="PANTHER" id="PTHR33112">
    <property type="entry name" value="DOMAIN PROTEIN, PUTATIVE-RELATED"/>
    <property type="match status" value="1"/>
</dbReference>
<proteinExistence type="predicted"/>
<evidence type="ECO:0000313" key="2">
    <source>
        <dbReference type="EMBL" id="SCO90094.1"/>
    </source>
</evidence>
<dbReference type="EMBL" id="FMJY01000009">
    <property type="protein sequence ID" value="SCO90094.1"/>
    <property type="molecule type" value="Genomic_DNA"/>
</dbReference>
<dbReference type="VEuPathDB" id="FungiDB:FOIG_10575"/>
<evidence type="ECO:0000259" key="1">
    <source>
        <dbReference type="Pfam" id="PF06985"/>
    </source>
</evidence>
<dbReference type="VEuPathDB" id="FungiDB:HZS61_009999"/>
<feature type="domain" description="Heterokaryon incompatibility" evidence="1">
    <location>
        <begin position="65"/>
        <end position="215"/>
    </location>
</feature>
<accession>A0A2H3TN73</accession>
<dbReference type="Pfam" id="PF06985">
    <property type="entry name" value="HET"/>
    <property type="match status" value="1"/>
</dbReference>
<reference evidence="3" key="1">
    <citation type="submission" date="2016-09" db="EMBL/GenBank/DDBJ databases">
        <authorList>
            <person name="Guldener U."/>
        </authorList>
    </citation>
    <scope>NUCLEOTIDE SEQUENCE [LARGE SCALE GENOMIC DNA]</scope>
    <source>
        <strain evidence="3">V64-1</strain>
    </source>
</reference>
<dbReference type="PANTHER" id="PTHR33112:SF1">
    <property type="entry name" value="HETEROKARYON INCOMPATIBILITY DOMAIN-CONTAINING PROTEIN"/>
    <property type="match status" value="1"/>
</dbReference>
<name>A0A2H3TN73_FUSOX</name>
<evidence type="ECO:0000313" key="3">
    <source>
        <dbReference type="Proteomes" id="UP000219369"/>
    </source>
</evidence>
<sequence>MDTSVDMDARPDLIEAIREWLSICDKFHATTCASMCQVARQSRGPTWLIDVKDRCIVQANVQHRYIALSYTWHDGANGYDNGKQLQLLSNNKYWMSLPNSLPRKSSRLSTVIQDAIELTAAIKERYLWVDRLCIVQDGSDIQSECMRMDQIYSGAYMTIVAATQGGLFKGHANTSKGPTKKIPRKSKKKHDLRITRYYQEVALSEWASRAWTYQEYILSKRVVFFLNKLVFWQCECAVWDSTYLRPSENDETGNSSMTLNSSLLRRLDTSTAPNFGIYADLMCPYNGRDLSYQEDGLTACLGVLNRLVSAFPDGFIFGLPRLYLDYVLLWQPLRGSYADADSAHSSLTKVTDGCMARRGFPTRRPSLPSWAWCGWQCFIDPKSLRAAFNISQSFGQHNVPSSWNIRNLVTWDTVDSSRVSAKMKQTTRGAGGKKTERISLKPSTATELKCISTWAPSASFISAATLEVRFEPYTEGRGGFMHHSVSPVLTEKPLDNMPRVIVLQDQRGRFSGLLRPTESLVCEQGQVLELIAISVGNATGRDLKNTFEERVFQRSRYHYGRPFQAIYDQYERWIDVSDDLSPITKENYRVIAIGDYKDEIQCLENEYQDGKLYEFFNVLWVQDGEDGVVYRAGCGYVFKSLWEANGPVERKVILG</sequence>
<dbReference type="VEuPathDB" id="FungiDB:FOZG_15755"/>
<dbReference type="VEuPathDB" id="FungiDB:FOC1_g10013662"/>